<proteinExistence type="predicted"/>
<dbReference type="GO" id="GO:0003677">
    <property type="term" value="F:DNA binding"/>
    <property type="evidence" value="ECO:0007669"/>
    <property type="project" value="InterPro"/>
</dbReference>
<keyword evidence="3" id="KW-0862">Zinc</keyword>
<dbReference type="GO" id="GO:0005634">
    <property type="term" value="C:nucleus"/>
    <property type="evidence" value="ECO:0007669"/>
    <property type="project" value="InterPro"/>
</dbReference>
<accession>A0AAW1JTT2</accession>
<dbReference type="Pfam" id="PF03110">
    <property type="entry name" value="SBP"/>
    <property type="match status" value="1"/>
</dbReference>
<dbReference type="InterPro" id="IPR036893">
    <property type="entry name" value="SBP_sf"/>
</dbReference>
<keyword evidence="7" id="KW-1185">Reference proteome</keyword>
<reference evidence="6" key="1">
    <citation type="submission" date="2024-03" db="EMBL/GenBank/DDBJ databases">
        <title>WGS assembly of Saponaria officinalis var. Norfolk2.</title>
        <authorList>
            <person name="Jenkins J."/>
            <person name="Shu S."/>
            <person name="Grimwood J."/>
            <person name="Barry K."/>
            <person name="Goodstein D."/>
            <person name="Schmutz J."/>
            <person name="Leebens-Mack J."/>
            <person name="Osbourn A."/>
        </authorList>
    </citation>
    <scope>NUCLEOTIDE SEQUENCE [LARGE SCALE GENOMIC DNA]</scope>
    <source>
        <strain evidence="6">JIC</strain>
    </source>
</reference>
<protein>
    <recommendedName>
        <fullName evidence="5">SBP-type domain-containing protein</fullName>
    </recommendedName>
</protein>
<dbReference type="Gene3D" id="4.10.1100.10">
    <property type="entry name" value="Transcription factor, SBP-box domain"/>
    <property type="match status" value="1"/>
</dbReference>
<dbReference type="GO" id="GO:0008270">
    <property type="term" value="F:zinc ion binding"/>
    <property type="evidence" value="ECO:0007669"/>
    <property type="project" value="UniProtKB-KW"/>
</dbReference>
<keyword evidence="1" id="KW-0479">Metal-binding</keyword>
<evidence type="ECO:0000259" key="5">
    <source>
        <dbReference type="PROSITE" id="PS51141"/>
    </source>
</evidence>
<organism evidence="6 7">
    <name type="scientific">Saponaria officinalis</name>
    <name type="common">Common soapwort</name>
    <name type="synonym">Lychnis saponaria</name>
    <dbReference type="NCBI Taxonomy" id="3572"/>
    <lineage>
        <taxon>Eukaryota</taxon>
        <taxon>Viridiplantae</taxon>
        <taxon>Streptophyta</taxon>
        <taxon>Embryophyta</taxon>
        <taxon>Tracheophyta</taxon>
        <taxon>Spermatophyta</taxon>
        <taxon>Magnoliopsida</taxon>
        <taxon>eudicotyledons</taxon>
        <taxon>Gunneridae</taxon>
        <taxon>Pentapetalae</taxon>
        <taxon>Caryophyllales</taxon>
        <taxon>Caryophyllaceae</taxon>
        <taxon>Caryophylleae</taxon>
        <taxon>Saponaria</taxon>
    </lineage>
</organism>
<comment type="caution">
    <text evidence="6">The sequence shown here is derived from an EMBL/GenBank/DDBJ whole genome shotgun (WGS) entry which is preliminary data.</text>
</comment>
<dbReference type="InterPro" id="IPR004333">
    <property type="entry name" value="SBP_dom"/>
</dbReference>
<feature type="domain" description="SBP-type" evidence="5">
    <location>
        <begin position="136"/>
        <end position="213"/>
    </location>
</feature>
<name>A0AAW1JTT2_SAPOF</name>
<dbReference type="Proteomes" id="UP001443914">
    <property type="component" value="Unassembled WGS sequence"/>
</dbReference>
<evidence type="ECO:0000256" key="4">
    <source>
        <dbReference type="PROSITE-ProRule" id="PRU00470"/>
    </source>
</evidence>
<evidence type="ECO:0000256" key="2">
    <source>
        <dbReference type="ARBA" id="ARBA00022771"/>
    </source>
</evidence>
<evidence type="ECO:0000313" key="7">
    <source>
        <dbReference type="Proteomes" id="UP001443914"/>
    </source>
</evidence>
<evidence type="ECO:0000256" key="3">
    <source>
        <dbReference type="ARBA" id="ARBA00022833"/>
    </source>
</evidence>
<gene>
    <name evidence="6" type="ORF">RND81_07G176300</name>
</gene>
<dbReference type="SUPFAM" id="SSF103612">
    <property type="entry name" value="SBT domain"/>
    <property type="match status" value="1"/>
</dbReference>
<dbReference type="PROSITE" id="PS51141">
    <property type="entry name" value="ZF_SBP"/>
    <property type="match status" value="1"/>
</dbReference>
<evidence type="ECO:0000256" key="1">
    <source>
        <dbReference type="ARBA" id="ARBA00022723"/>
    </source>
</evidence>
<dbReference type="InterPro" id="IPR044817">
    <property type="entry name" value="SBP-like"/>
</dbReference>
<evidence type="ECO:0000313" key="6">
    <source>
        <dbReference type="EMBL" id="KAK9707155.1"/>
    </source>
</evidence>
<keyword evidence="2 4" id="KW-0863">Zinc-finger</keyword>
<dbReference type="EMBL" id="JBDFQZ010000007">
    <property type="protein sequence ID" value="KAK9707155.1"/>
    <property type="molecule type" value="Genomic_DNA"/>
</dbReference>
<sequence length="417" mass="47013">MDSWKCISEERGIYLPEEIDFEYDNHGYNKNKLIGCESKPLLNVESQGFERFDLMNMGFCDDIISSDPSEELFSDEIGTDYSMQSNGKLSSIVDLKLGGLGDGGIGTDCESGLSRSFVGSCLQIKRSRSTSSLLQSPRCQVLGCNKDLGSYKGYYRRHKVCEEHTRTARVNVNGMEQRFCQQCSRFHQLAEFDDHKRSCRKRLAVHNKRRRKPRFSSEHGTGNINFSTSYAFSESLPTDTTCLSKLEEWKWAEQVKIEDSIGNSDMFFPIISRVAENTKDIPADVKDKVISTPTCTILDSSIIRHPSRALSLLSAQSRDTDSNSEHPHNTVQGIFKETIQIRDSRRYLMEADNVDHIMTAHSECATDNPHLPGDGFLRESEIRSSSLGHGIILDLLQLSSRLQSIEHQKSLTESEAG</sequence>
<dbReference type="PANTHER" id="PTHR31251">
    <property type="entry name" value="SQUAMOSA PROMOTER-BINDING-LIKE PROTEIN 4"/>
    <property type="match status" value="1"/>
</dbReference>
<dbReference type="AlphaFoldDB" id="A0AAW1JTT2"/>
<dbReference type="PANTHER" id="PTHR31251:SF226">
    <property type="entry name" value="SQUAMOSA PROMOTER-BINDING-LIKE PROTEIN 6"/>
    <property type="match status" value="1"/>
</dbReference>